<evidence type="ECO:0000259" key="4">
    <source>
        <dbReference type="Pfam" id="PF05368"/>
    </source>
</evidence>
<dbReference type="AlphaFoldDB" id="A0AAJ0MEU6"/>
<dbReference type="InterPro" id="IPR051609">
    <property type="entry name" value="NmrA/Isoflavone_reductase-like"/>
</dbReference>
<reference evidence="5" key="1">
    <citation type="journal article" date="2023" name="Mol. Phylogenet. Evol.">
        <title>Genome-scale phylogeny and comparative genomics of the fungal order Sordariales.</title>
        <authorList>
            <person name="Hensen N."/>
            <person name="Bonometti L."/>
            <person name="Westerberg I."/>
            <person name="Brannstrom I.O."/>
            <person name="Guillou S."/>
            <person name="Cros-Aarteil S."/>
            <person name="Calhoun S."/>
            <person name="Haridas S."/>
            <person name="Kuo A."/>
            <person name="Mondo S."/>
            <person name="Pangilinan J."/>
            <person name="Riley R."/>
            <person name="LaButti K."/>
            <person name="Andreopoulos B."/>
            <person name="Lipzen A."/>
            <person name="Chen C."/>
            <person name="Yan M."/>
            <person name="Daum C."/>
            <person name="Ng V."/>
            <person name="Clum A."/>
            <person name="Steindorff A."/>
            <person name="Ohm R.A."/>
            <person name="Martin F."/>
            <person name="Silar P."/>
            <person name="Natvig D.O."/>
            <person name="Lalanne C."/>
            <person name="Gautier V."/>
            <person name="Ament-Velasquez S.L."/>
            <person name="Kruys A."/>
            <person name="Hutchinson M.I."/>
            <person name="Powell A.J."/>
            <person name="Barry K."/>
            <person name="Miller A.N."/>
            <person name="Grigoriev I.V."/>
            <person name="Debuchy R."/>
            <person name="Gladieux P."/>
            <person name="Hiltunen Thoren M."/>
            <person name="Johannesson H."/>
        </authorList>
    </citation>
    <scope>NUCLEOTIDE SEQUENCE</scope>
    <source>
        <strain evidence="5">CBS 955.72</strain>
    </source>
</reference>
<keyword evidence="2" id="KW-0521">NADP</keyword>
<reference evidence="5" key="2">
    <citation type="submission" date="2023-06" db="EMBL/GenBank/DDBJ databases">
        <authorList>
            <consortium name="Lawrence Berkeley National Laboratory"/>
            <person name="Haridas S."/>
            <person name="Hensen N."/>
            <person name="Bonometti L."/>
            <person name="Westerberg I."/>
            <person name="Brannstrom I.O."/>
            <person name="Guillou S."/>
            <person name="Cros-Aarteil S."/>
            <person name="Calhoun S."/>
            <person name="Kuo A."/>
            <person name="Mondo S."/>
            <person name="Pangilinan J."/>
            <person name="Riley R."/>
            <person name="Labutti K."/>
            <person name="Andreopoulos B."/>
            <person name="Lipzen A."/>
            <person name="Chen C."/>
            <person name="Yanf M."/>
            <person name="Daum C."/>
            <person name="Ng V."/>
            <person name="Clum A."/>
            <person name="Steindorff A."/>
            <person name="Ohm R."/>
            <person name="Martin F."/>
            <person name="Silar P."/>
            <person name="Natvig D."/>
            <person name="Lalanne C."/>
            <person name="Gautier V."/>
            <person name="Ament-Velasquez S.L."/>
            <person name="Kruys A."/>
            <person name="Hutchinson M.I."/>
            <person name="Powell A.J."/>
            <person name="Barry K."/>
            <person name="Miller A.N."/>
            <person name="Grigoriev I.V."/>
            <person name="Debuchy R."/>
            <person name="Gladieux P."/>
            <person name="Thoren M.H."/>
            <person name="Johannesson H."/>
        </authorList>
    </citation>
    <scope>NUCLEOTIDE SEQUENCE</scope>
    <source>
        <strain evidence="5">CBS 955.72</strain>
    </source>
</reference>
<evidence type="ECO:0000256" key="3">
    <source>
        <dbReference type="ARBA" id="ARBA00023002"/>
    </source>
</evidence>
<dbReference type="PANTHER" id="PTHR47706">
    <property type="entry name" value="NMRA-LIKE FAMILY PROTEIN"/>
    <property type="match status" value="1"/>
</dbReference>
<evidence type="ECO:0000313" key="6">
    <source>
        <dbReference type="Proteomes" id="UP001275084"/>
    </source>
</evidence>
<keyword evidence="6" id="KW-1185">Reference proteome</keyword>
<dbReference type="SUPFAM" id="SSF51735">
    <property type="entry name" value="NAD(P)-binding Rossmann-fold domains"/>
    <property type="match status" value="1"/>
</dbReference>
<dbReference type="InterPro" id="IPR008030">
    <property type="entry name" value="NmrA-like"/>
</dbReference>
<dbReference type="Proteomes" id="UP001275084">
    <property type="component" value="Unassembled WGS sequence"/>
</dbReference>
<comment type="similarity">
    <text evidence="1">Belongs to the NmrA-type oxidoreductase family. Isoflavone reductase subfamily.</text>
</comment>
<protein>
    <submittedName>
        <fullName evidence="5">NmrA-like family protein</fullName>
    </submittedName>
</protein>
<sequence>MVKIALAGGSGEVAHEIIDGLLAAGKHELTILSRKVLPKSWPFPQSVLTNRHQDATPGGLIEGTTWVKVDYQDKQSLVQALKGIHTVLSFIVVQQDPGNVAQINLIEASVEAGVKRLAPNEWASPNTPGPWQPGKIAIREHLKELNKDKKVLEYSLFFPGQFLNYLGTPNKTAKYLSQLNTWLDFANTRAILVEGVEERISYTTVQDLAAVVARAVEYEGEWPVIGGVHGNTITSLEAIALGEKIRGRPFAVERVKAEDIKAGELKSSWVPLLEHPAIPKEQAEFFSRIFVTSALQGSLENAWEVSDEWNRLLPDFEFTSVEKFLTEVWAGKP</sequence>
<keyword evidence="3" id="KW-0560">Oxidoreductase</keyword>
<dbReference type="Gene3D" id="3.40.50.720">
    <property type="entry name" value="NAD(P)-binding Rossmann-like Domain"/>
    <property type="match status" value="1"/>
</dbReference>
<proteinExistence type="inferred from homology"/>
<comment type="caution">
    <text evidence="5">The sequence shown here is derived from an EMBL/GenBank/DDBJ whole genome shotgun (WGS) entry which is preliminary data.</text>
</comment>
<evidence type="ECO:0000313" key="5">
    <source>
        <dbReference type="EMBL" id="KAK3353886.1"/>
    </source>
</evidence>
<organism evidence="5 6">
    <name type="scientific">Lasiosphaeria hispida</name>
    <dbReference type="NCBI Taxonomy" id="260671"/>
    <lineage>
        <taxon>Eukaryota</taxon>
        <taxon>Fungi</taxon>
        <taxon>Dikarya</taxon>
        <taxon>Ascomycota</taxon>
        <taxon>Pezizomycotina</taxon>
        <taxon>Sordariomycetes</taxon>
        <taxon>Sordariomycetidae</taxon>
        <taxon>Sordariales</taxon>
        <taxon>Lasiosphaeriaceae</taxon>
        <taxon>Lasiosphaeria</taxon>
    </lineage>
</organism>
<name>A0AAJ0MEU6_9PEZI</name>
<dbReference type="PANTHER" id="PTHR47706:SF4">
    <property type="entry name" value="NMRA-LIKE DOMAIN-CONTAINING PROTEIN"/>
    <property type="match status" value="1"/>
</dbReference>
<accession>A0AAJ0MEU6</accession>
<dbReference type="GO" id="GO:0016491">
    <property type="term" value="F:oxidoreductase activity"/>
    <property type="evidence" value="ECO:0007669"/>
    <property type="project" value="UniProtKB-KW"/>
</dbReference>
<dbReference type="Pfam" id="PF05368">
    <property type="entry name" value="NmrA"/>
    <property type="match status" value="1"/>
</dbReference>
<dbReference type="EMBL" id="JAUIQD010000004">
    <property type="protein sequence ID" value="KAK3353886.1"/>
    <property type="molecule type" value="Genomic_DNA"/>
</dbReference>
<dbReference type="InterPro" id="IPR036291">
    <property type="entry name" value="NAD(P)-bd_dom_sf"/>
</dbReference>
<feature type="domain" description="NmrA-like" evidence="4">
    <location>
        <begin position="3"/>
        <end position="325"/>
    </location>
</feature>
<evidence type="ECO:0000256" key="2">
    <source>
        <dbReference type="ARBA" id="ARBA00022857"/>
    </source>
</evidence>
<gene>
    <name evidence="5" type="ORF">B0T25DRAFT_222296</name>
</gene>
<dbReference type="Gene3D" id="3.90.25.10">
    <property type="entry name" value="UDP-galactose 4-epimerase, domain 1"/>
    <property type="match status" value="1"/>
</dbReference>
<evidence type="ECO:0000256" key="1">
    <source>
        <dbReference type="ARBA" id="ARBA00005725"/>
    </source>
</evidence>